<reference evidence="2" key="1">
    <citation type="journal article" date="2022" name="bioRxiv">
        <title>Genomics of Preaxostyla Flagellates Illuminates Evolutionary Transitions and the Path Towards Mitochondrial Loss.</title>
        <authorList>
            <person name="Novak L.V.F."/>
            <person name="Treitli S.C."/>
            <person name="Pyrih J."/>
            <person name="Halakuc P."/>
            <person name="Pipaliya S.V."/>
            <person name="Vacek V."/>
            <person name="Brzon O."/>
            <person name="Soukal P."/>
            <person name="Eme L."/>
            <person name="Dacks J.B."/>
            <person name="Karnkowska A."/>
            <person name="Elias M."/>
            <person name="Hampl V."/>
        </authorList>
    </citation>
    <scope>NUCLEOTIDE SEQUENCE</scope>
    <source>
        <strain evidence="2">RCP-MX</strain>
    </source>
</reference>
<dbReference type="EMBL" id="JAPMOS010000019">
    <property type="protein sequence ID" value="KAJ4459538.1"/>
    <property type="molecule type" value="Genomic_DNA"/>
</dbReference>
<feature type="region of interest" description="Disordered" evidence="1">
    <location>
        <begin position="133"/>
        <end position="159"/>
    </location>
</feature>
<accession>A0ABQ8UJZ2</accession>
<name>A0ABQ8UJZ2_9EUKA</name>
<sequence length="159" mass="17151">MQHNRDLLMRGRSTLRPPPGPPGSHLPTFRLPLYPLSRASTPHHLACEDPRHRLHSSPASLLLQSPVGQPWGQPVTVTVGGRQASPVKVQGPQAALASAAAPDAEKKPAKRFIPGAPVWGWPLWCCASYQTNTRSRGSGVVPEPRGLGAEVEYDDDAEH</sequence>
<dbReference type="Proteomes" id="UP001141327">
    <property type="component" value="Unassembled WGS sequence"/>
</dbReference>
<comment type="caution">
    <text evidence="2">The sequence shown here is derived from an EMBL/GenBank/DDBJ whole genome shotgun (WGS) entry which is preliminary data.</text>
</comment>
<evidence type="ECO:0000256" key="1">
    <source>
        <dbReference type="SAM" id="MobiDB-lite"/>
    </source>
</evidence>
<feature type="region of interest" description="Disordered" evidence="1">
    <location>
        <begin position="1"/>
        <end position="25"/>
    </location>
</feature>
<organism evidence="2 3">
    <name type="scientific">Paratrimastix pyriformis</name>
    <dbReference type="NCBI Taxonomy" id="342808"/>
    <lineage>
        <taxon>Eukaryota</taxon>
        <taxon>Metamonada</taxon>
        <taxon>Preaxostyla</taxon>
        <taxon>Paratrimastigidae</taxon>
        <taxon>Paratrimastix</taxon>
    </lineage>
</organism>
<keyword evidence="3" id="KW-1185">Reference proteome</keyword>
<evidence type="ECO:0000313" key="2">
    <source>
        <dbReference type="EMBL" id="KAJ4459538.1"/>
    </source>
</evidence>
<protein>
    <submittedName>
        <fullName evidence="2">Uncharacterized protein</fullName>
    </submittedName>
</protein>
<evidence type="ECO:0000313" key="3">
    <source>
        <dbReference type="Proteomes" id="UP001141327"/>
    </source>
</evidence>
<gene>
    <name evidence="2" type="ORF">PAPYR_4605</name>
</gene>
<proteinExistence type="predicted"/>